<feature type="signal peptide" evidence="1">
    <location>
        <begin position="1"/>
        <end position="24"/>
    </location>
</feature>
<keyword evidence="3" id="KW-1185">Reference proteome</keyword>
<evidence type="ECO:0000313" key="2">
    <source>
        <dbReference type="EMBL" id="KAJ0394905.1"/>
    </source>
</evidence>
<dbReference type="SUPFAM" id="SSF57184">
    <property type="entry name" value="Growth factor receptor domain"/>
    <property type="match status" value="1"/>
</dbReference>
<reference evidence="2" key="1">
    <citation type="submission" date="2021-12" db="EMBL/GenBank/DDBJ databases">
        <title>Prjna785345.</title>
        <authorList>
            <person name="Rujirawat T."/>
            <person name="Krajaejun T."/>
        </authorList>
    </citation>
    <scope>NUCLEOTIDE SEQUENCE</scope>
    <source>
        <strain evidence="2">Pi057C3</strain>
    </source>
</reference>
<dbReference type="EMBL" id="JAKCXM010000376">
    <property type="protein sequence ID" value="KAJ0394905.1"/>
    <property type="molecule type" value="Genomic_DNA"/>
</dbReference>
<evidence type="ECO:0000256" key="1">
    <source>
        <dbReference type="SAM" id="SignalP"/>
    </source>
</evidence>
<sequence>MKLSLLLSAVVAVATLSALAPAEASTRVHVRVHHTKQDPPICYKECPKGKYCARGSDKCQSSKDVGGKCFNPATSYWIDKCADGFVCKHSKCVERKGAEKVTPAPAPAPETAPASDAICYKKCDAGKYCARGSDKCLSSSDVGGKCFNPATSTWIDKCDSGFVCKNSKCDYARKHHKKAHHKKHD</sequence>
<protein>
    <submittedName>
        <fullName evidence="2">Uncharacterized protein</fullName>
    </submittedName>
</protein>
<gene>
    <name evidence="2" type="ORF">P43SY_009975</name>
</gene>
<dbReference type="Proteomes" id="UP001209570">
    <property type="component" value="Unassembled WGS sequence"/>
</dbReference>
<dbReference type="InterPro" id="IPR009030">
    <property type="entry name" value="Growth_fac_rcpt_cys_sf"/>
</dbReference>
<name>A0AAD5LDM3_PYTIN</name>
<proteinExistence type="predicted"/>
<dbReference type="AlphaFoldDB" id="A0AAD5LDM3"/>
<accession>A0AAD5LDM3</accession>
<feature type="chain" id="PRO_5042007320" evidence="1">
    <location>
        <begin position="25"/>
        <end position="185"/>
    </location>
</feature>
<organism evidence="2 3">
    <name type="scientific">Pythium insidiosum</name>
    <name type="common">Pythiosis disease agent</name>
    <dbReference type="NCBI Taxonomy" id="114742"/>
    <lineage>
        <taxon>Eukaryota</taxon>
        <taxon>Sar</taxon>
        <taxon>Stramenopiles</taxon>
        <taxon>Oomycota</taxon>
        <taxon>Peronosporomycetes</taxon>
        <taxon>Pythiales</taxon>
        <taxon>Pythiaceae</taxon>
        <taxon>Pythium</taxon>
    </lineage>
</organism>
<comment type="caution">
    <text evidence="2">The sequence shown here is derived from an EMBL/GenBank/DDBJ whole genome shotgun (WGS) entry which is preliminary data.</text>
</comment>
<evidence type="ECO:0000313" key="3">
    <source>
        <dbReference type="Proteomes" id="UP001209570"/>
    </source>
</evidence>
<keyword evidence="1" id="KW-0732">Signal</keyword>